<dbReference type="AlphaFoldDB" id="A0A9P7JML9"/>
<dbReference type="InterPro" id="IPR040976">
    <property type="entry name" value="Pkinase_fungal"/>
</dbReference>
<feature type="domain" description="Fungal-type protein kinase" evidence="2">
    <location>
        <begin position="429"/>
        <end position="517"/>
    </location>
</feature>
<dbReference type="GeneID" id="64696627"/>
<comment type="caution">
    <text evidence="3">The sequence shown here is derived from an EMBL/GenBank/DDBJ whole genome shotgun (WGS) entry which is preliminary data.</text>
</comment>
<dbReference type="GO" id="GO:0004672">
    <property type="term" value="F:protein kinase activity"/>
    <property type="evidence" value="ECO:0007669"/>
    <property type="project" value="InterPro"/>
</dbReference>
<dbReference type="Pfam" id="PF17667">
    <property type="entry name" value="Pkinase_fungal"/>
    <property type="match status" value="2"/>
</dbReference>
<dbReference type="PANTHER" id="PTHR38248">
    <property type="entry name" value="FUNK1 6"/>
    <property type="match status" value="1"/>
</dbReference>
<dbReference type="RefSeq" id="XP_041286373.1">
    <property type="nucleotide sequence ID" value="XM_041434368.1"/>
</dbReference>
<feature type="compositionally biased region" description="Low complexity" evidence="1">
    <location>
        <begin position="118"/>
        <end position="144"/>
    </location>
</feature>
<feature type="region of interest" description="Disordered" evidence="1">
    <location>
        <begin position="91"/>
        <end position="159"/>
    </location>
</feature>
<evidence type="ECO:0000259" key="2">
    <source>
        <dbReference type="Pfam" id="PF17667"/>
    </source>
</evidence>
<accession>A0A9P7JML9</accession>
<dbReference type="InterPro" id="IPR008266">
    <property type="entry name" value="Tyr_kinase_AS"/>
</dbReference>
<evidence type="ECO:0000256" key="1">
    <source>
        <dbReference type="SAM" id="MobiDB-lite"/>
    </source>
</evidence>
<dbReference type="SUPFAM" id="SSF56112">
    <property type="entry name" value="Protein kinase-like (PK-like)"/>
    <property type="match status" value="1"/>
</dbReference>
<gene>
    <name evidence="3" type="ORF">F5147DRAFT_658061</name>
</gene>
<evidence type="ECO:0000313" key="4">
    <source>
        <dbReference type="Proteomes" id="UP000823399"/>
    </source>
</evidence>
<feature type="compositionally biased region" description="Acidic residues" evidence="1">
    <location>
        <begin position="104"/>
        <end position="117"/>
    </location>
</feature>
<dbReference type="InterPro" id="IPR011009">
    <property type="entry name" value="Kinase-like_dom_sf"/>
</dbReference>
<dbReference type="EMBL" id="JABBWM010000100">
    <property type="protein sequence ID" value="KAG2090920.1"/>
    <property type="molecule type" value="Genomic_DNA"/>
</dbReference>
<sequence>MTSTSTSGILPIVSSSNAFPIWRLQPHMGKLLSNDLLGNVLWEETDLPSTTSSLMDLIIPKSSIHRSVIEEITYTTGVPILADRKWQLNKHQNKQKQQQMQAPDDTDSDAEELETDCDGSSASAASDTSEGSSSSATADTSDQSWGSQGYNPDNPNRKLTLKWTPEQKWARLFNTLYLAMHMAYKVMFPHRSPTYPFKPADLKCPHWQWSPEFCNVPILDATNIQKPDIVLLDRNVQLKGWGAHPHIPWHTIVQRLAANCLCAHYMARSGLAITCLILITANPTHLVDMLNTMSLGNSKVYGMDPTMHMCNDSCKNMQCEVGDQVIGWIEDKQRQKLLIIAILWRSQGLFSHGTICYHIQDKDGVEYALKDCWVDEAKKYHEEKIIEIVWGIPNVVTLVAAWDVKYEGESDSTLRIHNCHSKFSPGFCSHKAMIRRNILHRDLSPNNIIIHEGHGFFIDFDHTQIITQGSTSKGTIPYMSIHLLYAITAIARDKGLGNMMVEQTASDDLESLFYIFIEFITSFYGLKGSRTDLKKADRWGEVIEGMGAAAAPYKLGLVLMPRHDNELINCTTTYFGGVRDLVQA</sequence>
<dbReference type="Proteomes" id="UP000823399">
    <property type="component" value="Unassembled WGS sequence"/>
</dbReference>
<keyword evidence="4" id="KW-1185">Reference proteome</keyword>
<dbReference type="Gene3D" id="1.10.510.10">
    <property type="entry name" value="Transferase(Phosphotransferase) domain 1"/>
    <property type="match status" value="1"/>
</dbReference>
<organism evidence="3 4">
    <name type="scientific">Suillus discolor</name>
    <dbReference type="NCBI Taxonomy" id="1912936"/>
    <lineage>
        <taxon>Eukaryota</taxon>
        <taxon>Fungi</taxon>
        <taxon>Dikarya</taxon>
        <taxon>Basidiomycota</taxon>
        <taxon>Agaricomycotina</taxon>
        <taxon>Agaricomycetes</taxon>
        <taxon>Agaricomycetidae</taxon>
        <taxon>Boletales</taxon>
        <taxon>Suillineae</taxon>
        <taxon>Suillaceae</taxon>
        <taxon>Suillus</taxon>
    </lineage>
</organism>
<evidence type="ECO:0000313" key="3">
    <source>
        <dbReference type="EMBL" id="KAG2090920.1"/>
    </source>
</evidence>
<dbReference type="PROSITE" id="PS00109">
    <property type="entry name" value="PROTEIN_KINASE_TYR"/>
    <property type="match status" value="1"/>
</dbReference>
<reference evidence="3" key="1">
    <citation type="journal article" date="2020" name="New Phytol.">
        <title>Comparative genomics reveals dynamic genome evolution in host specialist ectomycorrhizal fungi.</title>
        <authorList>
            <person name="Lofgren L.A."/>
            <person name="Nguyen N.H."/>
            <person name="Vilgalys R."/>
            <person name="Ruytinx J."/>
            <person name="Liao H.L."/>
            <person name="Branco S."/>
            <person name="Kuo A."/>
            <person name="LaButti K."/>
            <person name="Lipzen A."/>
            <person name="Andreopoulos W."/>
            <person name="Pangilinan J."/>
            <person name="Riley R."/>
            <person name="Hundley H."/>
            <person name="Na H."/>
            <person name="Barry K."/>
            <person name="Grigoriev I.V."/>
            <person name="Stajich J.E."/>
            <person name="Kennedy P.G."/>
        </authorList>
    </citation>
    <scope>NUCLEOTIDE SEQUENCE</scope>
    <source>
        <strain evidence="3">FC423</strain>
    </source>
</reference>
<feature type="domain" description="Fungal-type protein kinase" evidence="2">
    <location>
        <begin position="259"/>
        <end position="414"/>
    </location>
</feature>
<protein>
    <recommendedName>
        <fullName evidence="2">Fungal-type protein kinase domain-containing protein</fullName>
    </recommendedName>
</protein>
<name>A0A9P7JML9_9AGAM</name>
<dbReference type="OrthoDB" id="2636366at2759"/>
<feature type="compositionally biased region" description="Polar residues" evidence="1">
    <location>
        <begin position="145"/>
        <end position="154"/>
    </location>
</feature>
<dbReference type="PANTHER" id="PTHR38248:SF2">
    <property type="entry name" value="FUNK1 11"/>
    <property type="match status" value="1"/>
</dbReference>
<proteinExistence type="predicted"/>